<dbReference type="PROSITE" id="PS50842">
    <property type="entry name" value="EXPANSIN_EG45"/>
    <property type="match status" value="1"/>
</dbReference>
<feature type="domain" description="Expansin-like EG45" evidence="2">
    <location>
        <begin position="64"/>
        <end position="173"/>
    </location>
</feature>
<feature type="chain" id="PRO_5043564931" description="Expansin-like EG45 domain-containing protein" evidence="1">
    <location>
        <begin position="34"/>
        <end position="584"/>
    </location>
</feature>
<accession>A0AAW1RSD7</accession>
<sequence length="584" mass="61981">MPAKGPLNFIGPTSSIALAAVLALATLVCSVAGQLSTSIDGTAVSIGSAQDVNKATVPVGPLADGSCGYGRRQLQQWPFLNVTAISANNSLAMGLPKLGCGICLQVTCTDEASCRPRPSPIVVQVIDTCYECLEDELQLHAAALAQLTPSSQPAPQLPLGITFQQAECQPPSTMAVSLTKYTMEANGNAAIQLSMEQVAGSNALSSIELQAQGQDSEGFMEMLNPFGAAWQLDNVTMPPYDLRITSQDGQQVTAVGAITFPATSRFPTDVQFRTANRFGQGVVQVAAAPGSSKEAAASPPVALQKVSEQHLAFAIGCCNPTDDQTDKIDLQRPRFQPHTHHGKGQQERRLMLSYNIQPLDDGLRTGQLSTAGVRPMLIKEVNTHAKKPCTTLSAARLGSDKAMNGPGPFGPSQPSSFDPWELEAYELLLKPATATQVNRFCPLQPAKTDHGVAGNPDPSLHITNLTQEASRSGQSGLRGFCQRSAGSLFSDATKQQRLWKHFSDSTRLPGSGVCARNDELQLLNPQAIVPSSRLAPLPSPIQQADGDACHLSMMRCAAMPIRSADLWPAAAFAASDDFCRQQKG</sequence>
<dbReference type="InterPro" id="IPR007112">
    <property type="entry name" value="Expansin/allergen_DPBB_dom"/>
</dbReference>
<gene>
    <name evidence="3" type="ORF">WJX74_003028</name>
</gene>
<feature type="signal peptide" evidence="1">
    <location>
        <begin position="1"/>
        <end position="33"/>
    </location>
</feature>
<dbReference type="AlphaFoldDB" id="A0AAW1RSD7"/>
<dbReference type="PANTHER" id="PTHR31692">
    <property type="entry name" value="EXPANSIN-B3"/>
    <property type="match status" value="1"/>
</dbReference>
<evidence type="ECO:0000259" key="2">
    <source>
        <dbReference type="PROSITE" id="PS50842"/>
    </source>
</evidence>
<keyword evidence="1" id="KW-0732">Signal</keyword>
<evidence type="ECO:0000313" key="4">
    <source>
        <dbReference type="Proteomes" id="UP001438707"/>
    </source>
</evidence>
<dbReference type="CDD" id="cd22271">
    <property type="entry name" value="DPBB_EXP_N-like"/>
    <property type="match status" value="1"/>
</dbReference>
<dbReference type="InterPro" id="IPR007117">
    <property type="entry name" value="Expansin_CBD"/>
</dbReference>
<dbReference type="Gene3D" id="2.40.40.10">
    <property type="entry name" value="RlpA-like domain"/>
    <property type="match status" value="1"/>
</dbReference>
<dbReference type="EMBL" id="JALJOS010000007">
    <property type="protein sequence ID" value="KAK9836555.1"/>
    <property type="molecule type" value="Genomic_DNA"/>
</dbReference>
<evidence type="ECO:0000256" key="1">
    <source>
        <dbReference type="SAM" id="SignalP"/>
    </source>
</evidence>
<dbReference type="SUPFAM" id="SSF49590">
    <property type="entry name" value="PHL pollen allergen"/>
    <property type="match status" value="1"/>
</dbReference>
<keyword evidence="4" id="KW-1185">Reference proteome</keyword>
<dbReference type="Gene3D" id="2.60.40.760">
    <property type="entry name" value="Expansin, cellulose-binding-like domain"/>
    <property type="match status" value="1"/>
</dbReference>
<dbReference type="SUPFAM" id="SSF50685">
    <property type="entry name" value="Barwin-like endoglucanases"/>
    <property type="match status" value="1"/>
</dbReference>
<dbReference type="PANTHER" id="PTHR31692:SF56">
    <property type="entry name" value="EXPANSIN-B2-RELATED"/>
    <property type="match status" value="1"/>
</dbReference>
<proteinExistence type="predicted"/>
<evidence type="ECO:0000313" key="3">
    <source>
        <dbReference type="EMBL" id="KAK9836555.1"/>
    </source>
</evidence>
<dbReference type="InterPro" id="IPR036749">
    <property type="entry name" value="Expansin_CBD_sf"/>
</dbReference>
<dbReference type="Proteomes" id="UP001438707">
    <property type="component" value="Unassembled WGS sequence"/>
</dbReference>
<dbReference type="Pfam" id="PF01357">
    <property type="entry name" value="Expansin_C"/>
    <property type="match status" value="1"/>
</dbReference>
<reference evidence="3 4" key="1">
    <citation type="journal article" date="2024" name="Nat. Commun.">
        <title>Phylogenomics reveals the evolutionary origins of lichenization in chlorophyte algae.</title>
        <authorList>
            <person name="Puginier C."/>
            <person name="Libourel C."/>
            <person name="Otte J."/>
            <person name="Skaloud P."/>
            <person name="Haon M."/>
            <person name="Grisel S."/>
            <person name="Petersen M."/>
            <person name="Berrin J.G."/>
            <person name="Delaux P.M."/>
            <person name="Dal Grande F."/>
            <person name="Keller J."/>
        </authorList>
    </citation>
    <scope>NUCLEOTIDE SEQUENCE [LARGE SCALE GENOMIC DNA]</scope>
    <source>
        <strain evidence="3 4">SAG 2145</strain>
    </source>
</reference>
<comment type="caution">
    <text evidence="3">The sequence shown here is derived from an EMBL/GenBank/DDBJ whole genome shotgun (WGS) entry which is preliminary data.</text>
</comment>
<dbReference type="InterPro" id="IPR036908">
    <property type="entry name" value="RlpA-like_sf"/>
</dbReference>
<organism evidence="3 4">
    <name type="scientific">Apatococcus lobatus</name>
    <dbReference type="NCBI Taxonomy" id="904363"/>
    <lineage>
        <taxon>Eukaryota</taxon>
        <taxon>Viridiplantae</taxon>
        <taxon>Chlorophyta</taxon>
        <taxon>core chlorophytes</taxon>
        <taxon>Trebouxiophyceae</taxon>
        <taxon>Chlorellales</taxon>
        <taxon>Chlorellaceae</taxon>
        <taxon>Apatococcus</taxon>
    </lineage>
</organism>
<protein>
    <recommendedName>
        <fullName evidence="2">Expansin-like EG45 domain-containing protein</fullName>
    </recommendedName>
</protein>
<name>A0AAW1RSD7_9CHLO</name>